<dbReference type="Pfam" id="PF06508">
    <property type="entry name" value="QueC"/>
    <property type="match status" value="1"/>
</dbReference>
<dbReference type="Gene3D" id="3.40.50.620">
    <property type="entry name" value="HUPs"/>
    <property type="match status" value="1"/>
</dbReference>
<dbReference type="SUPFAM" id="SSF52402">
    <property type="entry name" value="Adenine nucleotide alpha hydrolases-like"/>
    <property type="match status" value="1"/>
</dbReference>
<evidence type="ECO:0000313" key="4">
    <source>
        <dbReference type="Proteomes" id="UP000198771"/>
    </source>
</evidence>
<dbReference type="InterPro" id="IPR052188">
    <property type="entry name" value="Ni-pincer_cofactor_biosynth"/>
</dbReference>
<keyword evidence="1" id="KW-0671">Queuosine biosynthesis</keyword>
<dbReference type="CDD" id="cd01990">
    <property type="entry name" value="LarE-like"/>
    <property type="match status" value="1"/>
</dbReference>
<evidence type="ECO:0000256" key="1">
    <source>
        <dbReference type="ARBA" id="ARBA00022785"/>
    </source>
</evidence>
<dbReference type="PANTHER" id="PTHR43169">
    <property type="entry name" value="EXSB FAMILY PROTEIN"/>
    <property type="match status" value="1"/>
</dbReference>
<dbReference type="PIRSF" id="PIRSF006661">
    <property type="entry name" value="PP-lp_UCP006661"/>
    <property type="match status" value="1"/>
</dbReference>
<dbReference type="GO" id="GO:0008616">
    <property type="term" value="P:tRNA queuosine(34) biosynthetic process"/>
    <property type="evidence" value="ECO:0007669"/>
    <property type="project" value="UniProtKB-KW"/>
</dbReference>
<keyword evidence="4" id="KW-1185">Reference proteome</keyword>
<dbReference type="NCBIfam" id="TIGR00268">
    <property type="entry name" value="ATP-dependent sacrificial sulfur transferase LarE"/>
    <property type="match status" value="1"/>
</dbReference>
<dbReference type="GO" id="GO:0016783">
    <property type="term" value="F:sulfurtransferase activity"/>
    <property type="evidence" value="ECO:0007669"/>
    <property type="project" value="InterPro"/>
</dbReference>
<dbReference type="InterPro" id="IPR005232">
    <property type="entry name" value="LarE"/>
</dbReference>
<protein>
    <recommendedName>
        <fullName evidence="5">NAD/GMP synthase domain-containing protein</fullName>
    </recommendedName>
</protein>
<dbReference type="AlphaFoldDB" id="A0A1G6ET40"/>
<feature type="active site" description="Nucleophile and sulfur donor" evidence="2">
    <location>
        <position position="178"/>
    </location>
</feature>
<organism evidence="3 4">
    <name type="scientific">Desulfonatronum thiosulfatophilum</name>
    <dbReference type="NCBI Taxonomy" id="617002"/>
    <lineage>
        <taxon>Bacteria</taxon>
        <taxon>Pseudomonadati</taxon>
        <taxon>Thermodesulfobacteriota</taxon>
        <taxon>Desulfovibrionia</taxon>
        <taxon>Desulfovibrionales</taxon>
        <taxon>Desulfonatronaceae</taxon>
        <taxon>Desulfonatronum</taxon>
    </lineage>
</organism>
<proteinExistence type="predicted"/>
<dbReference type="InterPro" id="IPR014729">
    <property type="entry name" value="Rossmann-like_a/b/a_fold"/>
</dbReference>
<evidence type="ECO:0000313" key="3">
    <source>
        <dbReference type="EMBL" id="SDB60558.1"/>
    </source>
</evidence>
<sequence length="271" mass="29765">MTAPEPNTGAKHQDLLRALRAMGKAVVAFSGGLDSTFLLHAARQALGENVVAVTIFTPYMPETEIEDATNTARVMSVAHELLNVPFPEAIRTNPANRCYFCKRTLFAHLLQLAAARGIDHVLDGTNLDDLGDHRPGFKAVRELGVESPLLAAGLTKQDLRDLSKNQGLPTWNKPAGACLLTRIPHDTPVKEAELRRIDRAETVLKELGFHAVRLRSHGDIARIEVPREQLVDVVEADARHGISKQLIALGYRHVTLDLAGYRMGSLNREAK</sequence>
<dbReference type="EMBL" id="FMXO01000022">
    <property type="protein sequence ID" value="SDB60558.1"/>
    <property type="molecule type" value="Genomic_DNA"/>
</dbReference>
<gene>
    <name evidence="3" type="ORF">SAMN05660653_03112</name>
</gene>
<evidence type="ECO:0000256" key="2">
    <source>
        <dbReference type="PIRSR" id="PIRSR006661-1"/>
    </source>
</evidence>
<dbReference type="Proteomes" id="UP000198771">
    <property type="component" value="Unassembled WGS sequence"/>
</dbReference>
<dbReference type="InterPro" id="IPR018317">
    <property type="entry name" value="QueC"/>
</dbReference>
<dbReference type="RefSeq" id="WP_341844808.1">
    <property type="nucleotide sequence ID" value="NZ_FMXO01000022.1"/>
</dbReference>
<reference evidence="3 4" key="1">
    <citation type="submission" date="2016-10" db="EMBL/GenBank/DDBJ databases">
        <authorList>
            <person name="de Groot N.N."/>
        </authorList>
    </citation>
    <scope>NUCLEOTIDE SEQUENCE [LARGE SCALE GENOMIC DNA]</scope>
    <source>
        <strain evidence="3 4">ASO4-2</strain>
    </source>
</reference>
<dbReference type="STRING" id="617002.SAMN05660653_03112"/>
<accession>A0A1G6ET40</accession>
<name>A0A1G6ET40_9BACT</name>
<evidence type="ECO:0008006" key="5">
    <source>
        <dbReference type="Google" id="ProtNLM"/>
    </source>
</evidence>
<dbReference type="PANTHER" id="PTHR43169:SF2">
    <property type="entry name" value="NAD_GMP SYNTHASE DOMAIN-CONTAINING PROTEIN"/>
    <property type="match status" value="1"/>
</dbReference>